<evidence type="ECO:0000256" key="8">
    <source>
        <dbReference type="ARBA" id="ARBA00023034"/>
    </source>
</evidence>
<feature type="transmembrane region" description="Helical" evidence="10">
    <location>
        <begin position="130"/>
        <end position="149"/>
    </location>
</feature>
<gene>
    <name evidence="12" type="primary">NDAI0E04980</name>
    <name evidence="12" type="ordered locus">NDAI_0E04980</name>
</gene>
<dbReference type="EMBL" id="HE580271">
    <property type="protein sequence ID" value="CCD25315.1"/>
    <property type="molecule type" value="Genomic_DNA"/>
</dbReference>
<dbReference type="eggNOG" id="KOG3140">
    <property type="taxonomic scope" value="Eukaryota"/>
</dbReference>
<feature type="domain" description="VTT" evidence="11">
    <location>
        <begin position="146"/>
        <end position="263"/>
    </location>
</feature>
<evidence type="ECO:0000256" key="5">
    <source>
        <dbReference type="ARBA" id="ARBA00020673"/>
    </source>
</evidence>
<evidence type="ECO:0000256" key="3">
    <source>
        <dbReference type="ARBA" id="ARBA00008640"/>
    </source>
</evidence>
<sequence length="338" mass="38260">MGGTINNTTPNVDNSTNSIDEFDSYFRDLEDGDAMDNIAATNLDLDLDNDFLDVYQMTPRQRIILNLKKSAYNLLNRFYSLPLWQRIILVILGIIQLILMILLLVFHNKILNKLVDVSNELSEKKSTQPILLLLLFIVAFPPLIGYSFLSTATGLLYGVTFHGWILLSFGTVCGSVASFTAFKTILHSRAEKLVHANRRFEALASILQENESYWMLSLLRLCPFPYSFTNGAIAGIYGISIRNFTIANLITTPKVLIYLFIGSRIKSMGESDSTSSRLFDFLSIVITMLVFMLTAWLLYYKTKKRYLELRNFDGQHQRSTTTTTTTTSIVASDPSFET</sequence>
<comment type="subcellular location">
    <subcellularLocation>
        <location evidence="2">Golgi apparatus membrane</location>
        <topology evidence="2">Multi-pass membrane protein</topology>
    </subcellularLocation>
</comment>
<feature type="transmembrane region" description="Helical" evidence="10">
    <location>
        <begin position="244"/>
        <end position="261"/>
    </location>
</feature>
<keyword evidence="9 10" id="KW-0472">Membrane</keyword>
<dbReference type="HOGENOM" id="CLU_041954_1_1_1"/>
<feature type="transmembrane region" description="Helical" evidence="10">
    <location>
        <begin position="281"/>
        <end position="300"/>
    </location>
</feature>
<dbReference type="GO" id="GO:0000139">
    <property type="term" value="C:Golgi membrane"/>
    <property type="evidence" value="ECO:0007669"/>
    <property type="project" value="UniProtKB-SubCell"/>
</dbReference>
<evidence type="ECO:0000313" key="12">
    <source>
        <dbReference type="EMBL" id="CCD25315.1"/>
    </source>
</evidence>
<proteinExistence type="inferred from homology"/>
<name>G0WAP2_NAUDC</name>
<dbReference type="InterPro" id="IPR051076">
    <property type="entry name" value="Golgi_membrane_TVP38/TMEM64"/>
</dbReference>
<dbReference type="GO" id="GO:0000022">
    <property type="term" value="P:mitotic spindle elongation"/>
    <property type="evidence" value="ECO:0007669"/>
    <property type="project" value="EnsemblFungi"/>
</dbReference>
<keyword evidence="6 10" id="KW-0812">Transmembrane</keyword>
<dbReference type="RefSeq" id="XP_003670558.1">
    <property type="nucleotide sequence ID" value="XM_003670510.1"/>
</dbReference>
<reference evidence="12 13" key="1">
    <citation type="journal article" date="2011" name="Proc. Natl. Acad. Sci. U.S.A.">
        <title>Evolutionary erosion of yeast sex chromosomes by mating-type switching accidents.</title>
        <authorList>
            <person name="Gordon J.L."/>
            <person name="Armisen D."/>
            <person name="Proux-Wera E."/>
            <person name="Oheigeartaigh S.S."/>
            <person name="Byrne K.P."/>
            <person name="Wolfe K.H."/>
        </authorList>
    </citation>
    <scope>NUCLEOTIDE SEQUENCE [LARGE SCALE GENOMIC DNA]</scope>
    <source>
        <strain evidence="13">ATCC 10597 / BCRC 20456 / CBS 421 / NBRC 0211 / NRRL Y-12639</strain>
    </source>
</reference>
<protein>
    <recommendedName>
        <fullName evidence="4">Golgi apparatus membrane protein TVP38</fullName>
    </recommendedName>
    <alternativeName>
        <fullName evidence="5">Golgi apparatus membrane protein tvp38</fullName>
    </alternativeName>
</protein>
<evidence type="ECO:0000313" key="13">
    <source>
        <dbReference type="Proteomes" id="UP000000689"/>
    </source>
</evidence>
<comment type="similarity">
    <text evidence="3">Belongs to the TVP38/TMEM64 family.</text>
</comment>
<feature type="transmembrane region" description="Helical" evidence="10">
    <location>
        <begin position="161"/>
        <end position="182"/>
    </location>
</feature>
<evidence type="ECO:0000256" key="4">
    <source>
        <dbReference type="ARBA" id="ARBA00013533"/>
    </source>
</evidence>
<dbReference type="PANTHER" id="PTHR47549">
    <property type="entry name" value="GOLGI APPARATUS MEMBRANE PROTEIN TVP38-RELATED"/>
    <property type="match status" value="1"/>
</dbReference>
<evidence type="ECO:0000256" key="1">
    <source>
        <dbReference type="ARBA" id="ARBA00002978"/>
    </source>
</evidence>
<evidence type="ECO:0000256" key="2">
    <source>
        <dbReference type="ARBA" id="ARBA00004653"/>
    </source>
</evidence>
<dbReference type="OrthoDB" id="166803at2759"/>
<evidence type="ECO:0000256" key="7">
    <source>
        <dbReference type="ARBA" id="ARBA00022989"/>
    </source>
</evidence>
<keyword evidence="13" id="KW-1185">Reference proteome</keyword>
<dbReference type="AlphaFoldDB" id="G0WAP2"/>
<dbReference type="GO" id="GO:0016192">
    <property type="term" value="P:vesicle-mediated transport"/>
    <property type="evidence" value="ECO:0007669"/>
    <property type="project" value="EnsemblFungi"/>
</dbReference>
<comment type="function">
    <text evidence="1">Golgi membrane protein involved in vesicular trafficking and spindle migration.</text>
</comment>
<organism evidence="12 13">
    <name type="scientific">Naumovozyma dairenensis (strain ATCC 10597 / BCRC 20456 / CBS 421 / NBRC 0211 / NRRL Y-12639)</name>
    <name type="common">Saccharomyces dairenensis</name>
    <dbReference type="NCBI Taxonomy" id="1071378"/>
    <lineage>
        <taxon>Eukaryota</taxon>
        <taxon>Fungi</taxon>
        <taxon>Dikarya</taxon>
        <taxon>Ascomycota</taxon>
        <taxon>Saccharomycotina</taxon>
        <taxon>Saccharomycetes</taxon>
        <taxon>Saccharomycetales</taxon>
        <taxon>Saccharomycetaceae</taxon>
        <taxon>Naumovozyma</taxon>
    </lineage>
</organism>
<keyword evidence="8" id="KW-0333">Golgi apparatus</keyword>
<evidence type="ECO:0000256" key="9">
    <source>
        <dbReference type="ARBA" id="ARBA00023136"/>
    </source>
</evidence>
<dbReference type="PANTHER" id="PTHR47549:SF1">
    <property type="entry name" value="GOLGI APPARATUS MEMBRANE PROTEIN TVP38"/>
    <property type="match status" value="1"/>
</dbReference>
<evidence type="ECO:0000259" key="11">
    <source>
        <dbReference type="Pfam" id="PF09335"/>
    </source>
</evidence>
<dbReference type="OMA" id="KWQALET"/>
<dbReference type="InterPro" id="IPR032816">
    <property type="entry name" value="VTT_dom"/>
</dbReference>
<evidence type="ECO:0000256" key="6">
    <source>
        <dbReference type="ARBA" id="ARBA00022692"/>
    </source>
</evidence>
<dbReference type="STRING" id="1071378.G0WAP2"/>
<dbReference type="GeneID" id="11499064"/>
<dbReference type="KEGG" id="ndi:NDAI_0E04980"/>
<dbReference type="Pfam" id="PF09335">
    <property type="entry name" value="VTT_dom"/>
    <property type="match status" value="1"/>
</dbReference>
<evidence type="ECO:0000256" key="10">
    <source>
        <dbReference type="SAM" id="Phobius"/>
    </source>
</evidence>
<feature type="transmembrane region" description="Helical" evidence="10">
    <location>
        <begin position="83"/>
        <end position="106"/>
    </location>
</feature>
<dbReference type="Proteomes" id="UP000000689">
    <property type="component" value="Chromosome 5"/>
</dbReference>
<accession>G0WAP2</accession>
<keyword evidence="7 10" id="KW-1133">Transmembrane helix</keyword>